<organism evidence="5 6">
    <name type="scientific">Hahella chejuensis (strain KCTC 2396)</name>
    <dbReference type="NCBI Taxonomy" id="349521"/>
    <lineage>
        <taxon>Bacteria</taxon>
        <taxon>Pseudomonadati</taxon>
        <taxon>Pseudomonadota</taxon>
        <taxon>Gammaproteobacteria</taxon>
        <taxon>Oceanospirillales</taxon>
        <taxon>Hahellaceae</taxon>
        <taxon>Hahella</taxon>
    </lineage>
</organism>
<dbReference type="EMBL" id="CP000155">
    <property type="protein sequence ID" value="ABC29353.1"/>
    <property type="molecule type" value="Genomic_DNA"/>
</dbReference>
<dbReference type="RefSeq" id="WP_011396422.1">
    <property type="nucleotide sequence ID" value="NC_007645.1"/>
</dbReference>
<dbReference type="InterPro" id="IPR050984">
    <property type="entry name" value="Gfo/Idh/MocA_domain"/>
</dbReference>
<dbReference type="PANTHER" id="PTHR22604">
    <property type="entry name" value="OXIDOREDUCTASES"/>
    <property type="match status" value="1"/>
</dbReference>
<protein>
    <submittedName>
        <fullName evidence="5">Predicted dehydrogenase and related protein</fullName>
    </submittedName>
</protein>
<proteinExistence type="inferred from homology"/>
<dbReference type="AlphaFoldDB" id="Q2SJ21"/>
<evidence type="ECO:0000259" key="3">
    <source>
        <dbReference type="Pfam" id="PF01408"/>
    </source>
</evidence>
<sequence>MRTFSWGVIAPGRIAQRFAACFAAIDDARVLAVASSNRERGDAFAQRFGCERVYGDYRELAQDPDIDAIYIANPHRYHLETALLCIDAGKPVLCEKPLTVSAGQAQRLMDAASNRNVFLMEALWTRFIPVWRQVKQWVDAGAIGDVVLMDSRFGYKAERVKGDRVFERDLAGGALLDIGIYNLSMSQFVMGRDPVSFVCDGVVGETGVDERVSAILNYGGPASQFTCNLLSNTDNGFRIYGSKGRIEIPADFWEASTATLITHDGACETFDGPLLANGFEYQVMHAMARIRAGELQSDVIPWRDTLATQTLMDAILARLGVIYPFLAQQ</sequence>
<name>Q2SJ21_HAHCH</name>
<keyword evidence="6" id="KW-1185">Reference proteome</keyword>
<evidence type="ECO:0000256" key="2">
    <source>
        <dbReference type="ARBA" id="ARBA00023002"/>
    </source>
</evidence>
<dbReference type="SUPFAM" id="SSF55347">
    <property type="entry name" value="Glyceraldehyde-3-phosphate dehydrogenase-like, C-terminal domain"/>
    <property type="match status" value="1"/>
</dbReference>
<dbReference type="Proteomes" id="UP000000238">
    <property type="component" value="Chromosome"/>
</dbReference>
<dbReference type="OrthoDB" id="9774191at2"/>
<dbReference type="Pfam" id="PF01408">
    <property type="entry name" value="GFO_IDH_MocA"/>
    <property type="match status" value="1"/>
</dbReference>
<dbReference type="InterPro" id="IPR000683">
    <property type="entry name" value="Gfo/Idh/MocA-like_OxRdtase_N"/>
</dbReference>
<dbReference type="HOGENOM" id="CLU_023194_7_2_6"/>
<gene>
    <name evidence="5" type="ordered locus">HCH_02553</name>
</gene>
<dbReference type="PANTHER" id="PTHR22604:SF105">
    <property type="entry name" value="TRANS-1,2-DIHYDROBENZENE-1,2-DIOL DEHYDROGENASE"/>
    <property type="match status" value="1"/>
</dbReference>
<keyword evidence="2" id="KW-0560">Oxidoreductase</keyword>
<comment type="similarity">
    <text evidence="1">Belongs to the Gfo/Idh/MocA family.</text>
</comment>
<feature type="domain" description="GFO/IDH/MocA-like oxidoreductase" evidence="4">
    <location>
        <begin position="131"/>
        <end position="247"/>
    </location>
</feature>
<dbReference type="KEGG" id="hch:HCH_02553"/>
<reference evidence="5 6" key="1">
    <citation type="journal article" date="2005" name="Nucleic Acids Res.">
        <title>Genomic blueprint of Hahella chejuensis, a marine microbe producing an algicidal agent.</title>
        <authorList>
            <person name="Jeong H."/>
            <person name="Yim J.H."/>
            <person name="Lee C."/>
            <person name="Choi S.-H."/>
            <person name="Park Y.K."/>
            <person name="Yoon S.H."/>
            <person name="Hur C.-G."/>
            <person name="Kang H.-Y."/>
            <person name="Kim D."/>
            <person name="Lee H.H."/>
            <person name="Park K.H."/>
            <person name="Park S.-H."/>
            <person name="Park H.-S."/>
            <person name="Lee H.K."/>
            <person name="Oh T.K."/>
            <person name="Kim J.F."/>
        </authorList>
    </citation>
    <scope>NUCLEOTIDE SEQUENCE [LARGE SCALE GENOMIC DNA]</scope>
    <source>
        <strain evidence="5 6">KCTC 2396</strain>
    </source>
</reference>
<dbReference type="InterPro" id="IPR036291">
    <property type="entry name" value="NAD(P)-bd_dom_sf"/>
</dbReference>
<dbReference type="GO" id="GO:0016491">
    <property type="term" value="F:oxidoreductase activity"/>
    <property type="evidence" value="ECO:0007669"/>
    <property type="project" value="UniProtKB-KW"/>
</dbReference>
<dbReference type="InterPro" id="IPR055170">
    <property type="entry name" value="GFO_IDH_MocA-like_dom"/>
</dbReference>
<evidence type="ECO:0000313" key="5">
    <source>
        <dbReference type="EMBL" id="ABC29353.1"/>
    </source>
</evidence>
<accession>Q2SJ21</accession>
<dbReference type="SUPFAM" id="SSF51735">
    <property type="entry name" value="NAD(P)-binding Rossmann-fold domains"/>
    <property type="match status" value="1"/>
</dbReference>
<dbReference type="STRING" id="349521.HCH_02553"/>
<dbReference type="eggNOG" id="COG0673">
    <property type="taxonomic scope" value="Bacteria"/>
</dbReference>
<feature type="domain" description="Gfo/Idh/MocA-like oxidoreductase N-terminal" evidence="3">
    <location>
        <begin position="5"/>
        <end position="120"/>
    </location>
</feature>
<dbReference type="Pfam" id="PF22725">
    <property type="entry name" value="GFO_IDH_MocA_C3"/>
    <property type="match status" value="1"/>
</dbReference>
<dbReference type="Gene3D" id="3.40.50.720">
    <property type="entry name" value="NAD(P)-binding Rossmann-like Domain"/>
    <property type="match status" value="1"/>
</dbReference>
<evidence type="ECO:0000313" key="6">
    <source>
        <dbReference type="Proteomes" id="UP000000238"/>
    </source>
</evidence>
<dbReference type="GO" id="GO:0000166">
    <property type="term" value="F:nucleotide binding"/>
    <property type="evidence" value="ECO:0007669"/>
    <property type="project" value="InterPro"/>
</dbReference>
<evidence type="ECO:0000259" key="4">
    <source>
        <dbReference type="Pfam" id="PF22725"/>
    </source>
</evidence>
<dbReference type="Gene3D" id="3.30.360.10">
    <property type="entry name" value="Dihydrodipicolinate Reductase, domain 2"/>
    <property type="match status" value="1"/>
</dbReference>
<evidence type="ECO:0000256" key="1">
    <source>
        <dbReference type="ARBA" id="ARBA00010928"/>
    </source>
</evidence>